<accession>A0A3M8DC10</accession>
<dbReference type="PROSITE" id="PS51257">
    <property type="entry name" value="PROKAR_LIPOPROTEIN"/>
    <property type="match status" value="1"/>
</dbReference>
<feature type="chain" id="PRO_5038376821" evidence="2">
    <location>
        <begin position="24"/>
        <end position="422"/>
    </location>
</feature>
<dbReference type="InterPro" id="IPR006143">
    <property type="entry name" value="RND_pump_MFP"/>
</dbReference>
<evidence type="ECO:0000259" key="4">
    <source>
        <dbReference type="Pfam" id="PF25954"/>
    </source>
</evidence>
<dbReference type="GO" id="GO:1990281">
    <property type="term" value="C:efflux pump complex"/>
    <property type="evidence" value="ECO:0007669"/>
    <property type="project" value="TreeGrafter"/>
</dbReference>
<dbReference type="AlphaFoldDB" id="A0A3M8DC10"/>
<comment type="caution">
    <text evidence="6">The sequence shown here is derived from an EMBL/GenBank/DDBJ whole genome shotgun (WGS) entry which is preliminary data.</text>
</comment>
<dbReference type="PANTHER" id="PTHR30469">
    <property type="entry name" value="MULTIDRUG RESISTANCE PROTEIN MDTA"/>
    <property type="match status" value="1"/>
</dbReference>
<dbReference type="GO" id="GO:0015562">
    <property type="term" value="F:efflux transmembrane transporter activity"/>
    <property type="evidence" value="ECO:0007669"/>
    <property type="project" value="TreeGrafter"/>
</dbReference>
<feature type="domain" description="YknX-like C-terminal permuted SH3-like" evidence="5">
    <location>
        <begin position="346"/>
        <end position="413"/>
    </location>
</feature>
<sequence>MIMHKKRKTVATALAVTAASLCAAISLSGCASQEASAKPGVQRVVVETIGQDTLKKAKMAVGRVIGDTESAVMSKIPGRVLRAVGEVGQEVKAGEPLVYLDDSDFKVVLAQAQASLQGAQARLADSRNGTRTQLKVQLQEKIQSAKATLDNAKINLDRTVSLKASGAVSQSQLDAANLAYTQAQTAYQAALQDQSLANEGATKETIANLQAAVAAAKATVDSARLSISNAIIVSPLTGKIAAKNIQSGETVSTSSTLLTIVSRQPAVEASIPEEQINSIKVGQTLKVRIEQVSSQPFDAKVLTISPIANPASKEYPVKLSLPGDPNQWKSGMYAEITLPDAADATIAVPRDAIVKRGSERIVMVTDGTKAIAHPVITGTSDGANVQILEGLKAGEKLIVVGQDQVKDGDPVEVLWEKKEGGK</sequence>
<feature type="domain" description="YbhG-like alpha-helical hairpin" evidence="3">
    <location>
        <begin position="100"/>
        <end position="228"/>
    </location>
</feature>
<evidence type="ECO:0000256" key="2">
    <source>
        <dbReference type="SAM" id="SignalP"/>
    </source>
</evidence>
<reference evidence="6 7" key="1">
    <citation type="submission" date="2018-10" db="EMBL/GenBank/DDBJ databases">
        <title>Phylogenomics of Brevibacillus.</title>
        <authorList>
            <person name="Dunlap C."/>
        </authorList>
    </citation>
    <scope>NUCLEOTIDE SEQUENCE [LARGE SCALE GENOMIC DNA]</scope>
    <source>
        <strain evidence="6 7">JCM 15716</strain>
    </source>
</reference>
<evidence type="ECO:0000313" key="6">
    <source>
        <dbReference type="EMBL" id="RNB85159.1"/>
    </source>
</evidence>
<evidence type="ECO:0000259" key="5">
    <source>
        <dbReference type="Pfam" id="PF25989"/>
    </source>
</evidence>
<keyword evidence="7" id="KW-1185">Reference proteome</keyword>
<feature type="signal peptide" evidence="2">
    <location>
        <begin position="1"/>
        <end position="23"/>
    </location>
</feature>
<protein>
    <submittedName>
        <fullName evidence="6">Efflux RND transporter periplasmic adaptor subunit</fullName>
    </submittedName>
</protein>
<comment type="similarity">
    <text evidence="1">Belongs to the membrane fusion protein (MFP) (TC 8.A.1) family.</text>
</comment>
<proteinExistence type="inferred from homology"/>
<gene>
    <name evidence="6" type="ORF">EDM56_19830</name>
</gene>
<dbReference type="Gene3D" id="2.40.30.170">
    <property type="match status" value="1"/>
</dbReference>
<dbReference type="OrthoDB" id="9809068at2"/>
<organism evidence="6 7">
    <name type="scientific">Brevibacillus fluminis</name>
    <dbReference type="NCBI Taxonomy" id="511487"/>
    <lineage>
        <taxon>Bacteria</taxon>
        <taxon>Bacillati</taxon>
        <taxon>Bacillota</taxon>
        <taxon>Bacilli</taxon>
        <taxon>Bacillales</taxon>
        <taxon>Paenibacillaceae</taxon>
        <taxon>Brevibacillus</taxon>
    </lineage>
</organism>
<dbReference type="Pfam" id="PF25881">
    <property type="entry name" value="HH_YBHG"/>
    <property type="match status" value="1"/>
</dbReference>
<dbReference type="EMBL" id="RHHQ01000015">
    <property type="protein sequence ID" value="RNB85159.1"/>
    <property type="molecule type" value="Genomic_DNA"/>
</dbReference>
<evidence type="ECO:0000313" key="7">
    <source>
        <dbReference type="Proteomes" id="UP000271031"/>
    </source>
</evidence>
<dbReference type="Gene3D" id="1.10.287.470">
    <property type="entry name" value="Helix hairpin bin"/>
    <property type="match status" value="1"/>
</dbReference>
<evidence type="ECO:0000259" key="3">
    <source>
        <dbReference type="Pfam" id="PF25881"/>
    </source>
</evidence>
<keyword evidence="2" id="KW-0732">Signal</keyword>
<evidence type="ECO:0000256" key="1">
    <source>
        <dbReference type="ARBA" id="ARBA00009477"/>
    </source>
</evidence>
<dbReference type="Gene3D" id="2.40.50.100">
    <property type="match status" value="1"/>
</dbReference>
<dbReference type="Pfam" id="PF25989">
    <property type="entry name" value="YknX_C"/>
    <property type="match status" value="1"/>
</dbReference>
<dbReference type="Gene3D" id="2.40.420.20">
    <property type="match status" value="1"/>
</dbReference>
<dbReference type="SUPFAM" id="SSF111369">
    <property type="entry name" value="HlyD-like secretion proteins"/>
    <property type="match status" value="2"/>
</dbReference>
<dbReference type="Proteomes" id="UP000271031">
    <property type="component" value="Unassembled WGS sequence"/>
</dbReference>
<dbReference type="Pfam" id="PF25954">
    <property type="entry name" value="Beta-barrel_RND_2"/>
    <property type="match status" value="1"/>
</dbReference>
<feature type="domain" description="CusB-like beta-barrel" evidence="4">
    <location>
        <begin position="267"/>
        <end position="339"/>
    </location>
</feature>
<dbReference type="InterPro" id="IPR058637">
    <property type="entry name" value="YknX-like_C"/>
</dbReference>
<dbReference type="InterPro" id="IPR058792">
    <property type="entry name" value="Beta-barrel_RND_2"/>
</dbReference>
<dbReference type="NCBIfam" id="TIGR01730">
    <property type="entry name" value="RND_mfp"/>
    <property type="match status" value="1"/>
</dbReference>
<dbReference type="InterPro" id="IPR059052">
    <property type="entry name" value="HH_YbhG-like"/>
</dbReference>
<name>A0A3M8DC10_9BACL</name>